<protein>
    <submittedName>
        <fullName evidence="1">Uncharacterized protein</fullName>
    </submittedName>
</protein>
<evidence type="ECO:0000313" key="1">
    <source>
        <dbReference type="EMBL" id="GBE80742.1"/>
    </source>
</evidence>
<name>A0A401GEY7_9APHY</name>
<dbReference type="GeneID" id="38777659"/>
<reference evidence="1 2" key="1">
    <citation type="journal article" date="2018" name="Sci. Rep.">
        <title>Genome sequence of the cauliflower mushroom Sparassis crispa (Hanabiratake) and its association with beneficial usage.</title>
        <authorList>
            <person name="Kiyama R."/>
            <person name="Furutani Y."/>
            <person name="Kawaguchi K."/>
            <person name="Nakanishi T."/>
        </authorList>
    </citation>
    <scope>NUCLEOTIDE SEQUENCE [LARGE SCALE GENOMIC DNA]</scope>
</reference>
<comment type="caution">
    <text evidence="1">The sequence shown here is derived from an EMBL/GenBank/DDBJ whole genome shotgun (WGS) entry which is preliminary data.</text>
</comment>
<accession>A0A401GEY7</accession>
<keyword evidence="2" id="KW-1185">Reference proteome</keyword>
<dbReference type="AlphaFoldDB" id="A0A401GEY7"/>
<dbReference type="Proteomes" id="UP000287166">
    <property type="component" value="Unassembled WGS sequence"/>
</dbReference>
<evidence type="ECO:0000313" key="2">
    <source>
        <dbReference type="Proteomes" id="UP000287166"/>
    </source>
</evidence>
<dbReference type="EMBL" id="BFAD01000003">
    <property type="protein sequence ID" value="GBE80742.1"/>
    <property type="molecule type" value="Genomic_DNA"/>
</dbReference>
<organism evidence="1 2">
    <name type="scientific">Sparassis crispa</name>
    <dbReference type="NCBI Taxonomy" id="139825"/>
    <lineage>
        <taxon>Eukaryota</taxon>
        <taxon>Fungi</taxon>
        <taxon>Dikarya</taxon>
        <taxon>Basidiomycota</taxon>
        <taxon>Agaricomycotina</taxon>
        <taxon>Agaricomycetes</taxon>
        <taxon>Polyporales</taxon>
        <taxon>Sparassidaceae</taxon>
        <taxon>Sparassis</taxon>
    </lineage>
</organism>
<dbReference type="InParanoid" id="A0A401GEY7"/>
<proteinExistence type="predicted"/>
<dbReference type="RefSeq" id="XP_027611655.1">
    <property type="nucleotide sequence ID" value="XM_027755854.1"/>
</dbReference>
<sequence>MAKLKPLCEKYRLLPCERGITSWALCTCYLDGTLKDGKKPWLYKMLSRRKQRNERAVRIAAGFGWSKNQVFGDPAEQQAPDSNTNRELRRLAEMPCVVFGNAPAGHVAGLDRSGRLAGESLGACWVP</sequence>
<gene>
    <name evidence="1" type="ORF">SCP_0304610</name>
</gene>